<dbReference type="GO" id="GO:0003677">
    <property type="term" value="F:DNA binding"/>
    <property type="evidence" value="ECO:0007669"/>
    <property type="project" value="InterPro"/>
</dbReference>
<reference evidence="3 7" key="2">
    <citation type="journal article" date="2020" name="Appl. Microbiol. Biotechnol.">
        <title>Targeted gene deletion in Brettanomyces bruxellensis with an expression-free CRISPR-Cas9 system.</title>
        <authorList>
            <person name="Varela C."/>
            <person name="Bartel C."/>
            <person name="Onetto C."/>
            <person name="Borneman A."/>
        </authorList>
    </citation>
    <scope>NUCLEOTIDE SEQUENCE [LARGE SCALE GENOMIC DNA]</scope>
    <source>
        <strain evidence="3 7">AWRI1613</strain>
    </source>
</reference>
<dbReference type="PANTHER" id="PTHR11669:SF1">
    <property type="entry name" value="REPLICATION FACTOR C SUBUNIT 3"/>
    <property type="match status" value="1"/>
</dbReference>
<dbReference type="Gene3D" id="1.20.272.10">
    <property type="match status" value="1"/>
</dbReference>
<proteinExistence type="predicted"/>
<dbReference type="Gene3D" id="3.40.50.300">
    <property type="entry name" value="P-loop containing nucleotide triphosphate hydrolases"/>
    <property type="match status" value="1"/>
</dbReference>
<reference evidence="4" key="4">
    <citation type="journal article" name="BMC Genomics">
        <title>New genome assemblies reveal patterns of domestication and adaptation across Brettanomyces (Dekkera) species.</title>
        <authorList>
            <person name="Roach M.J."/>
            <person name="Borneman A.R."/>
        </authorList>
    </citation>
    <scope>NUCLEOTIDE SEQUENCE</scope>
    <source>
        <strain evidence="4">UCD 2041</strain>
    </source>
</reference>
<reference evidence="4" key="3">
    <citation type="submission" date="2020-10" db="EMBL/GenBank/DDBJ databases">
        <authorList>
            <person name="Palmer J.M."/>
        </authorList>
    </citation>
    <scope>NUCLEOTIDE SEQUENCE</scope>
    <source>
        <strain evidence="4">UCD 2041</strain>
    </source>
</reference>
<reference evidence="5 6" key="1">
    <citation type="submission" date="2019-07" db="EMBL/GenBank/DDBJ databases">
        <authorList>
            <person name="Friedrich A."/>
            <person name="Schacherer J."/>
        </authorList>
    </citation>
    <scope>NUCLEOTIDE SEQUENCE [LARGE SCALE GENOMIC DNA]</scope>
</reference>
<dbReference type="GO" id="GO:0005663">
    <property type="term" value="C:DNA replication factor C complex"/>
    <property type="evidence" value="ECO:0007669"/>
    <property type="project" value="TreeGrafter"/>
</dbReference>
<dbReference type="GO" id="GO:0003689">
    <property type="term" value="F:DNA clamp loader activity"/>
    <property type="evidence" value="ECO:0007669"/>
    <property type="project" value="TreeGrafter"/>
</dbReference>
<dbReference type="AlphaFoldDB" id="A0A7D9H367"/>
<evidence type="ECO:0000313" key="5">
    <source>
        <dbReference type="EMBL" id="VUG20360.1"/>
    </source>
</evidence>
<dbReference type="GO" id="GO:0031390">
    <property type="term" value="C:Ctf18 RFC-like complex"/>
    <property type="evidence" value="ECO:0007669"/>
    <property type="project" value="TreeGrafter"/>
</dbReference>
<dbReference type="GO" id="GO:0031389">
    <property type="term" value="C:Rad17 RFC-like complex"/>
    <property type="evidence" value="ECO:0007669"/>
    <property type="project" value="TreeGrafter"/>
</dbReference>
<dbReference type="Proteomes" id="UP000568158">
    <property type="component" value="Unassembled WGS sequence"/>
</dbReference>
<dbReference type="EMBL" id="CABFWN010000007">
    <property type="protein sequence ID" value="VUG20360.1"/>
    <property type="molecule type" value="Genomic_DNA"/>
</dbReference>
<dbReference type="EMBL" id="JABCYN010000034">
    <property type="protein sequence ID" value="KAF6008673.1"/>
    <property type="molecule type" value="Genomic_DNA"/>
</dbReference>
<dbReference type="SUPFAM" id="SSF48019">
    <property type="entry name" value="post-AAA+ oligomerization domain-like"/>
    <property type="match status" value="1"/>
</dbReference>
<dbReference type="Pfam" id="PF13177">
    <property type="entry name" value="DNA_pol3_delta2"/>
    <property type="match status" value="1"/>
</dbReference>
<name>A0A7D9H367_DEKBR</name>
<dbReference type="Proteomes" id="UP000663131">
    <property type="component" value="Chromosome 7"/>
</dbReference>
<protein>
    <submittedName>
        <fullName evidence="5">DEBR0S7_02256g1_1</fullName>
    </submittedName>
</protein>
<dbReference type="Pfam" id="PF22534">
    <property type="entry name" value="RFC_C"/>
    <property type="match status" value="1"/>
</dbReference>
<dbReference type="CDD" id="cd00009">
    <property type="entry name" value="AAA"/>
    <property type="match status" value="1"/>
</dbReference>
<evidence type="ECO:0000256" key="1">
    <source>
        <dbReference type="ARBA" id="ARBA00022705"/>
    </source>
</evidence>
<accession>A0A7D9H367</accession>
<dbReference type="Gene3D" id="1.10.8.60">
    <property type="match status" value="1"/>
</dbReference>
<keyword evidence="1" id="KW-0235">DNA replication</keyword>
<evidence type="ECO:0000259" key="2">
    <source>
        <dbReference type="SMART" id="SM00382"/>
    </source>
</evidence>
<evidence type="ECO:0000313" key="4">
    <source>
        <dbReference type="EMBL" id="QOU20503.1"/>
    </source>
</evidence>
<dbReference type="GO" id="GO:0031391">
    <property type="term" value="C:Elg1 RFC-like complex"/>
    <property type="evidence" value="ECO:0007669"/>
    <property type="project" value="TreeGrafter"/>
</dbReference>
<dbReference type="FunFam" id="3.40.50.300:FF:000136">
    <property type="entry name" value="Replication factor C subunit 5"/>
    <property type="match status" value="1"/>
</dbReference>
<dbReference type="InterPro" id="IPR003593">
    <property type="entry name" value="AAA+_ATPase"/>
</dbReference>
<dbReference type="SUPFAM" id="SSF52540">
    <property type="entry name" value="P-loop containing nucleoside triphosphate hydrolases"/>
    <property type="match status" value="1"/>
</dbReference>
<dbReference type="InterPro" id="IPR027417">
    <property type="entry name" value="P-loop_NTPase"/>
</dbReference>
<organism evidence="5 6">
    <name type="scientific">Dekkera bruxellensis</name>
    <name type="common">Brettanomyces custersii</name>
    <dbReference type="NCBI Taxonomy" id="5007"/>
    <lineage>
        <taxon>Eukaryota</taxon>
        <taxon>Fungi</taxon>
        <taxon>Dikarya</taxon>
        <taxon>Ascomycota</taxon>
        <taxon>Saccharomycotina</taxon>
        <taxon>Pichiomycetes</taxon>
        <taxon>Pichiales</taxon>
        <taxon>Pichiaceae</taxon>
        <taxon>Brettanomyces</taxon>
    </lineage>
</organism>
<dbReference type="SMART" id="SM00382">
    <property type="entry name" value="AAA"/>
    <property type="match status" value="1"/>
</dbReference>
<dbReference type="InterPro" id="IPR008921">
    <property type="entry name" value="DNA_pol3_clamp-load_cplx_C"/>
</dbReference>
<dbReference type="PANTHER" id="PTHR11669">
    <property type="entry name" value="REPLICATION FACTOR C / DNA POLYMERASE III GAMMA-TAU SUBUNIT"/>
    <property type="match status" value="1"/>
</dbReference>
<evidence type="ECO:0000313" key="3">
    <source>
        <dbReference type="EMBL" id="KAF6008673.1"/>
    </source>
</evidence>
<gene>
    <name evidence="5" type="primary">RFC5</name>
    <name evidence="4" type="ORF">BRETT_005161</name>
    <name evidence="5" type="ORF">DEBR0S7_02256G</name>
    <name evidence="3" type="ORF">HII12_003900</name>
</gene>
<dbReference type="OrthoDB" id="761538at2759"/>
<feature type="domain" description="AAA+ ATPase" evidence="2">
    <location>
        <begin position="34"/>
        <end position="199"/>
    </location>
</feature>
<sequence length="382" mass="42951">MSLWADKYRPKTLGQLTYHPDISKKLKLLAKSGDFPHILMYGPSGAGKKTRCMSLLHELYGSGVDRLKVDVKTFQTPSGRKLEFNVISSPFHMEITPSDMGNNDRIVIQELLKDIGQTESIDFAGLLKGEDTKVLSNNKKRFKVVIINEAEQLSRDAQAALRRTMEKFSANIRLVLICTSTSNIIDPIKSRTLAIRVGLPSIDECGQVLETILSHESMARKEFPSDQSERYEIYRHIADACNQNLRMGIMMLEALYMNNDKVTPTTAVIRPDWQLVIEELARGILKDRSVSKLQQTRSVLYELLAHAIPASLILKGLTLELWRDIDAFAGIKNRDQTKAEVVEAASVFDERLSLGSKDIFHLEGFVTRVMVVVEGDVSGETR</sequence>
<evidence type="ECO:0000313" key="7">
    <source>
        <dbReference type="Proteomes" id="UP000568158"/>
    </source>
</evidence>
<evidence type="ECO:0000313" key="6">
    <source>
        <dbReference type="Proteomes" id="UP000478008"/>
    </source>
</evidence>
<dbReference type="InterPro" id="IPR050238">
    <property type="entry name" value="DNA_Rep/Repair_Clamp_Loader"/>
</dbReference>
<dbReference type="EMBL" id="CP063135">
    <property type="protein sequence ID" value="QOU20503.1"/>
    <property type="molecule type" value="Genomic_DNA"/>
</dbReference>
<keyword evidence="6" id="KW-1185">Reference proteome</keyword>
<dbReference type="Proteomes" id="UP000478008">
    <property type="component" value="Unassembled WGS sequence"/>
</dbReference>
<dbReference type="GO" id="GO:0006271">
    <property type="term" value="P:DNA strand elongation involved in DNA replication"/>
    <property type="evidence" value="ECO:0007669"/>
    <property type="project" value="UniProtKB-ARBA"/>
</dbReference>
<dbReference type="GO" id="GO:0006281">
    <property type="term" value="P:DNA repair"/>
    <property type="evidence" value="ECO:0007669"/>
    <property type="project" value="TreeGrafter"/>
</dbReference>